<reference evidence="3 4" key="1">
    <citation type="journal article" date="2020" name="IScience">
        <title>Genome Sequencing of the Endangered Kingdonia uniflora (Circaeasteraceae, Ranunculales) Reveals Potential Mechanisms of Evolutionary Specialization.</title>
        <authorList>
            <person name="Sun Y."/>
            <person name="Deng T."/>
            <person name="Zhang A."/>
            <person name="Moore M.J."/>
            <person name="Landis J.B."/>
            <person name="Lin N."/>
            <person name="Zhang H."/>
            <person name="Zhang X."/>
            <person name="Huang J."/>
            <person name="Zhang X."/>
            <person name="Sun H."/>
            <person name="Wang H."/>
        </authorList>
    </citation>
    <scope>NUCLEOTIDE SEQUENCE [LARGE SCALE GENOMIC DNA]</scope>
    <source>
        <strain evidence="3">TB1705</strain>
        <tissue evidence="3">Leaf</tissue>
    </source>
</reference>
<comment type="caution">
    <text evidence="3">The sequence shown here is derived from an EMBL/GenBank/DDBJ whole genome shotgun (WGS) entry which is preliminary data.</text>
</comment>
<dbReference type="OrthoDB" id="1924320at2759"/>
<evidence type="ECO:0000313" key="4">
    <source>
        <dbReference type="Proteomes" id="UP000541444"/>
    </source>
</evidence>
<gene>
    <name evidence="3" type="ORF">GIB67_036998</name>
</gene>
<dbReference type="Proteomes" id="UP000541444">
    <property type="component" value="Unassembled WGS sequence"/>
</dbReference>
<dbReference type="AlphaFoldDB" id="A0A7J7LHR9"/>
<evidence type="ECO:0000256" key="1">
    <source>
        <dbReference type="ARBA" id="ARBA00010016"/>
    </source>
</evidence>
<comment type="similarity">
    <text evidence="1">Belongs to the QWRF family.</text>
</comment>
<dbReference type="Pfam" id="PF04484">
    <property type="entry name" value="QWRF"/>
    <property type="match status" value="1"/>
</dbReference>
<feature type="region of interest" description="Disordered" evidence="2">
    <location>
        <begin position="1"/>
        <end position="24"/>
    </location>
</feature>
<dbReference type="GO" id="GO:0051225">
    <property type="term" value="P:spindle assembly"/>
    <property type="evidence" value="ECO:0007669"/>
    <property type="project" value="TreeGrafter"/>
</dbReference>
<name>A0A7J7LHR9_9MAGN</name>
<dbReference type="EMBL" id="JACGCM010002279">
    <property type="protein sequence ID" value="KAF6142080.1"/>
    <property type="molecule type" value="Genomic_DNA"/>
</dbReference>
<dbReference type="GO" id="GO:0008017">
    <property type="term" value="F:microtubule binding"/>
    <property type="evidence" value="ECO:0007669"/>
    <property type="project" value="TreeGrafter"/>
</dbReference>
<keyword evidence="4" id="KW-1185">Reference proteome</keyword>
<dbReference type="PANTHER" id="PTHR31807:SF37">
    <property type="entry name" value="HAUS AUGMIN-LIKE COMPLEX SUBUNIT 8"/>
    <property type="match status" value="1"/>
</dbReference>
<dbReference type="PANTHER" id="PTHR31807">
    <property type="entry name" value="AUGMIN FAMILY MEMBER"/>
    <property type="match status" value="1"/>
</dbReference>
<dbReference type="GO" id="GO:0005880">
    <property type="term" value="C:nuclear microtubule"/>
    <property type="evidence" value="ECO:0007669"/>
    <property type="project" value="TreeGrafter"/>
</dbReference>
<evidence type="ECO:0000313" key="3">
    <source>
        <dbReference type="EMBL" id="KAF6142080.1"/>
    </source>
</evidence>
<protein>
    <submittedName>
        <fullName evidence="3">Uncharacterized protein</fullName>
    </submittedName>
</protein>
<dbReference type="InterPro" id="IPR007573">
    <property type="entry name" value="QWRF"/>
</dbReference>
<accession>A0A7J7LHR9</accession>
<dbReference type="GO" id="GO:0005737">
    <property type="term" value="C:cytoplasm"/>
    <property type="evidence" value="ECO:0007669"/>
    <property type="project" value="TreeGrafter"/>
</dbReference>
<organism evidence="3 4">
    <name type="scientific">Kingdonia uniflora</name>
    <dbReference type="NCBI Taxonomy" id="39325"/>
    <lineage>
        <taxon>Eukaryota</taxon>
        <taxon>Viridiplantae</taxon>
        <taxon>Streptophyta</taxon>
        <taxon>Embryophyta</taxon>
        <taxon>Tracheophyta</taxon>
        <taxon>Spermatophyta</taxon>
        <taxon>Magnoliopsida</taxon>
        <taxon>Ranunculales</taxon>
        <taxon>Circaeasteraceae</taxon>
        <taxon>Kingdonia</taxon>
    </lineage>
</organism>
<proteinExistence type="inferred from homology"/>
<sequence length="227" mass="25192">MSFVPGSPRTPSPSKASLSRGKKGVNHIEDAHQLRLLYNRHVQWRYANAQAESVLSIQNLAAKNTIYSDWNTTFELRDSVIIKRINLQQLRQELKATEALEACTLRLPVTSRARADMDTLKKAICSAVDVMQTMASSICLLLSRAEGTNCLVFELGNVTAQERALLDKCGDLLASTTAVQVEEKSLRTHLMQLKQTLREEALFNGNACVILPSDASLTTTYKMSSYS</sequence>
<evidence type="ECO:0000256" key="2">
    <source>
        <dbReference type="SAM" id="MobiDB-lite"/>
    </source>
</evidence>